<proteinExistence type="predicted"/>
<gene>
    <name evidence="1" type="ORF">NUW58_g2790</name>
</gene>
<evidence type="ECO:0000313" key="2">
    <source>
        <dbReference type="Proteomes" id="UP001143856"/>
    </source>
</evidence>
<organism evidence="1 2">
    <name type="scientific">Xylaria curta</name>
    <dbReference type="NCBI Taxonomy" id="42375"/>
    <lineage>
        <taxon>Eukaryota</taxon>
        <taxon>Fungi</taxon>
        <taxon>Dikarya</taxon>
        <taxon>Ascomycota</taxon>
        <taxon>Pezizomycotina</taxon>
        <taxon>Sordariomycetes</taxon>
        <taxon>Xylariomycetidae</taxon>
        <taxon>Xylariales</taxon>
        <taxon>Xylariaceae</taxon>
        <taxon>Xylaria</taxon>
    </lineage>
</organism>
<name>A0ACC1PEE9_9PEZI</name>
<sequence length="622" mass="70281">MAEILGLVASGVTVAQVAGEILGASLKIKGLLNECNEMPARLELLLNQVEILAPIISEASANYDALPYRASLNGVLRNAVLHCQMASDQLTSLAGALSIQIDTSRGVKRKLKLVKALLRRDLVEQCESSLQNAVQLLSLAQQTYILALQRLQPEIIASQFLHHLESHNGSTSQGCEIVLQGMPHATRNRRVESNGKANQSGNILDHGFRFGFPSITGAVEIYCHSRESASRNIGVTDKESERTALLRLKLQMPIWLCSWIIDSTMYRSYSGWTQTLRTYRTHPKEPGLLTAARAFIQTDDVIGIRRLFQATELGHLDRFAPLQAGDPDFSLLDYSIELGAWNLSSYLLQHGAEITHLYSLAYWDSKYAQPDNEIRQFMAFITDDRVDDATRSRLLYRYKRSSEDFSRLRRQIWPDDEFYSNEFRHNRHQLVVGITNPASTFSKIFQPEVFLRLLSKSGHLQPGDVDFDWPGQGVDGILHAIAQMIGRAVWLNSPHARDAETIASEARLNACAKALKVWLALLQRGGFDLAEYGAREKHQLACEQRSSPQRYYIYGELDYDPMQEYVEDSGMVIRLIALTYGSEIDDWKFWWSEPTDTFVGQFWEAIEPKLLRIPGSWVDDDA</sequence>
<dbReference type="EMBL" id="JAPDGR010000385">
    <property type="protein sequence ID" value="KAJ2990764.1"/>
    <property type="molecule type" value="Genomic_DNA"/>
</dbReference>
<keyword evidence="2" id="KW-1185">Reference proteome</keyword>
<dbReference type="Proteomes" id="UP001143856">
    <property type="component" value="Unassembled WGS sequence"/>
</dbReference>
<reference evidence="1" key="1">
    <citation type="submission" date="2022-10" db="EMBL/GenBank/DDBJ databases">
        <title>Genome Sequence of Xylaria curta.</title>
        <authorList>
            <person name="Buettner E."/>
        </authorList>
    </citation>
    <scope>NUCLEOTIDE SEQUENCE</scope>
    <source>
        <strain evidence="1">Babe10</strain>
    </source>
</reference>
<comment type="caution">
    <text evidence="1">The sequence shown here is derived from an EMBL/GenBank/DDBJ whole genome shotgun (WGS) entry which is preliminary data.</text>
</comment>
<protein>
    <submittedName>
        <fullName evidence="1">Uncharacterized protein</fullName>
    </submittedName>
</protein>
<evidence type="ECO:0000313" key="1">
    <source>
        <dbReference type="EMBL" id="KAJ2990764.1"/>
    </source>
</evidence>
<accession>A0ACC1PEE9</accession>